<gene>
    <name evidence="2" type="ORF">JKP88DRAFT_349018</name>
</gene>
<evidence type="ECO:0000313" key="3">
    <source>
        <dbReference type="Proteomes" id="UP000664859"/>
    </source>
</evidence>
<evidence type="ECO:0000259" key="1">
    <source>
        <dbReference type="Pfam" id="PF02214"/>
    </source>
</evidence>
<feature type="domain" description="Potassium channel tetramerisation-type BTB" evidence="1">
    <location>
        <begin position="197"/>
        <end position="289"/>
    </location>
</feature>
<dbReference type="Proteomes" id="UP000664859">
    <property type="component" value="Unassembled WGS sequence"/>
</dbReference>
<protein>
    <recommendedName>
        <fullName evidence="1">Potassium channel tetramerisation-type BTB domain-containing protein</fullName>
    </recommendedName>
</protein>
<dbReference type="EMBL" id="JAFCMP010000268">
    <property type="protein sequence ID" value="KAG5182110.1"/>
    <property type="molecule type" value="Genomic_DNA"/>
</dbReference>
<dbReference type="SUPFAM" id="SSF54695">
    <property type="entry name" value="POZ domain"/>
    <property type="match status" value="2"/>
</dbReference>
<keyword evidence="3" id="KW-1185">Reference proteome</keyword>
<comment type="caution">
    <text evidence="2">The sequence shown here is derived from an EMBL/GenBank/DDBJ whole genome shotgun (WGS) entry which is preliminary data.</text>
</comment>
<name>A0A836CD70_9STRA</name>
<feature type="domain" description="Potassium channel tetramerisation-type BTB" evidence="1">
    <location>
        <begin position="22"/>
        <end position="89"/>
    </location>
</feature>
<dbReference type="Gene3D" id="3.30.710.10">
    <property type="entry name" value="Potassium Channel Kv1.1, Chain A"/>
    <property type="match status" value="2"/>
</dbReference>
<sequence length="1078" mass="118879">MEGEVAERQRPPAALAIDSTPILLNVGGVRYETMVGTLRLAGPGSFFAGALAHDRPFTVNAAGEYFIDRDGDMFQYVLSFLRTSTLNKVPDSFTNSQWRELQPPGRLFYCVTYQSRVTRQQDLAQTTPAVLRKFQWRPVGIRSGESVADALTHLLQLLCNGADVIDSPNDFEYSWAVSPICSPGRPPAALAIDSTTILLDVGGVRYETTVGTLRLAGPGSFFSGALAHDRPFTVNAAGEYFIDRDGDMFQYLLAYLRTGTLTKVPDSFTQRQWQQLQEEATYYGMDSLIEAVAAAHSPNLEPGQPMLQCARLSYSPPKELLHIADRDIETWDIDLQSGIVFVPSLMPGHLCYCVTYQVPDAFDRDRAPQYIDQGWAVAKARDEEDDASMNPINLLCNGSDVIDSPELYDYCWALRALSLNADGTVENPQRELKACKFKQFVCPYSTVKMDACPDACKGKCEATCYKACDNVKGRCGDPAKCDSTEKVADNVPDGVCVKPKDKCLIKKACDEIGGKCATTCDDAACKGMKGWGADKMCKEVSGPTCADKKKCCAPTMKPPAATVAPTKPIVKTCEAAGGKCGSVCNDADCMTLWGTSWDKTKQCSAHSEYTCTDKLKKCCMGAAPPAPPAPALATCVSSHGVCTDSCPSDKVMDCAGCTGTSKCCKLPKCTELAGHHCDKDCSFESPWDKLTVIANGWYALSSSQCSYQDHEGYCEDGLHCLKNHEANEQERNDWNHKNRDNTLVEAYNAATVELMYGPKETRTWSKRFNEFGNLVIWEFTDPLNKTYASDLVRQKSDIERQHWSRPVECGLAYPWPALTGSSLLSRLLGKGQINAGKRRFTFDIDAPQFTMEIISAWKFFGDTVKKIGEHYKANLTVEVQTFSTSSHPYTDTYRALERGEVDVVPLGQDGLTLYFDNTTNTTNNHNRFLISCPTYDMNSFASYLKHKYPDVHTLEDFPKGTRVCDPYYNRMDFYSDLVPTSPGDPVEFGNHTGDDMFCKATPEYFAAINVPCPGPPPCDLAIENTAVYELDKKRFGFIEIPQSFFPLRAVFPSDLKATGPAPAWPVVPATSVALTKCS</sequence>
<dbReference type="OrthoDB" id="2414723at2759"/>
<dbReference type="InterPro" id="IPR011333">
    <property type="entry name" value="SKP1/BTB/POZ_sf"/>
</dbReference>
<proteinExistence type="predicted"/>
<dbReference type="CDD" id="cd18316">
    <property type="entry name" value="BTB_POZ_KCTD-like"/>
    <property type="match status" value="2"/>
</dbReference>
<organism evidence="2 3">
    <name type="scientific">Tribonema minus</name>
    <dbReference type="NCBI Taxonomy" id="303371"/>
    <lineage>
        <taxon>Eukaryota</taxon>
        <taxon>Sar</taxon>
        <taxon>Stramenopiles</taxon>
        <taxon>Ochrophyta</taxon>
        <taxon>PX clade</taxon>
        <taxon>Xanthophyceae</taxon>
        <taxon>Tribonematales</taxon>
        <taxon>Tribonemataceae</taxon>
        <taxon>Tribonema</taxon>
    </lineage>
</organism>
<dbReference type="Pfam" id="PF02214">
    <property type="entry name" value="BTB_2"/>
    <property type="match status" value="2"/>
</dbReference>
<accession>A0A836CD70</accession>
<evidence type="ECO:0000313" key="2">
    <source>
        <dbReference type="EMBL" id="KAG5182110.1"/>
    </source>
</evidence>
<dbReference type="AlphaFoldDB" id="A0A836CD70"/>
<dbReference type="InterPro" id="IPR003131">
    <property type="entry name" value="T1-type_BTB"/>
</dbReference>
<reference evidence="2" key="1">
    <citation type="submission" date="2021-02" db="EMBL/GenBank/DDBJ databases">
        <title>First Annotated Genome of the Yellow-green Alga Tribonema minus.</title>
        <authorList>
            <person name="Mahan K.M."/>
        </authorList>
    </citation>
    <scope>NUCLEOTIDE SEQUENCE</scope>
    <source>
        <strain evidence="2">UTEX B ZZ1240</strain>
    </source>
</reference>
<dbReference type="PANTHER" id="PTHR14499:SF136">
    <property type="entry name" value="GH08630P"/>
    <property type="match status" value="1"/>
</dbReference>
<dbReference type="PANTHER" id="PTHR14499">
    <property type="entry name" value="POTASSIUM CHANNEL TETRAMERIZATION DOMAIN-CONTAINING"/>
    <property type="match status" value="1"/>
</dbReference>
<dbReference type="GO" id="GO:0051260">
    <property type="term" value="P:protein homooligomerization"/>
    <property type="evidence" value="ECO:0007669"/>
    <property type="project" value="InterPro"/>
</dbReference>